<name>A0ABZ2L4H8_9BACT</name>
<protein>
    <submittedName>
        <fullName evidence="1">Uncharacterized protein</fullName>
    </submittedName>
</protein>
<accession>A0ABZ2L4H8</accession>
<dbReference type="Proteomes" id="UP001374803">
    <property type="component" value="Chromosome"/>
</dbReference>
<sequence>MNAKATKVFKAIRHYKGWCVCADEELAIGRVVRGKCSGLSERLFRVEEDLHDVNLDGLRLYRTTAMTTEGVEILNASRYCEGWYIAAATELAIGATVVAESFGKPEQTFTIKKLGQVTENGVLMYRATPVKAARSAR</sequence>
<gene>
    <name evidence="1" type="ORF">LVJ94_49280</name>
</gene>
<keyword evidence="2" id="KW-1185">Reference proteome</keyword>
<dbReference type="RefSeq" id="WP_394834516.1">
    <property type="nucleotide sequence ID" value="NZ_CP089929.1"/>
</dbReference>
<reference evidence="1" key="1">
    <citation type="submission" date="2021-12" db="EMBL/GenBank/DDBJ databases">
        <title>Discovery of the Pendulisporaceae a myxobacterial family with distinct sporulation behavior and unique specialized metabolism.</title>
        <authorList>
            <person name="Garcia R."/>
            <person name="Popoff A."/>
            <person name="Bader C.D."/>
            <person name="Loehr J."/>
            <person name="Walesch S."/>
            <person name="Walt C."/>
            <person name="Boldt J."/>
            <person name="Bunk B."/>
            <person name="Haeckl F.J.F.P.J."/>
            <person name="Gunesch A.P."/>
            <person name="Birkelbach J."/>
            <person name="Nuebel U."/>
            <person name="Pietschmann T."/>
            <person name="Bach T."/>
            <person name="Mueller R."/>
        </authorList>
    </citation>
    <scope>NUCLEOTIDE SEQUENCE</scope>
    <source>
        <strain evidence="1">MSr11367</strain>
    </source>
</reference>
<organism evidence="1 2">
    <name type="scientific">Pendulispora rubella</name>
    <dbReference type="NCBI Taxonomy" id="2741070"/>
    <lineage>
        <taxon>Bacteria</taxon>
        <taxon>Pseudomonadati</taxon>
        <taxon>Myxococcota</taxon>
        <taxon>Myxococcia</taxon>
        <taxon>Myxococcales</taxon>
        <taxon>Sorangiineae</taxon>
        <taxon>Pendulisporaceae</taxon>
        <taxon>Pendulispora</taxon>
    </lineage>
</organism>
<dbReference type="EMBL" id="CP089983">
    <property type="protein sequence ID" value="WXB04873.1"/>
    <property type="molecule type" value="Genomic_DNA"/>
</dbReference>
<proteinExistence type="predicted"/>
<evidence type="ECO:0000313" key="2">
    <source>
        <dbReference type="Proteomes" id="UP001374803"/>
    </source>
</evidence>
<evidence type="ECO:0000313" key="1">
    <source>
        <dbReference type="EMBL" id="WXB04873.1"/>
    </source>
</evidence>